<organism evidence="1 2">
    <name type="scientific">Rhabditophanes sp. KR3021</name>
    <dbReference type="NCBI Taxonomy" id="114890"/>
    <lineage>
        <taxon>Eukaryota</taxon>
        <taxon>Metazoa</taxon>
        <taxon>Ecdysozoa</taxon>
        <taxon>Nematoda</taxon>
        <taxon>Chromadorea</taxon>
        <taxon>Rhabditida</taxon>
        <taxon>Tylenchina</taxon>
        <taxon>Panagrolaimomorpha</taxon>
        <taxon>Strongyloidoidea</taxon>
        <taxon>Alloionematidae</taxon>
        <taxon>Rhabditophanes</taxon>
    </lineage>
</organism>
<dbReference type="WBParaSite" id="RSKR_0001131800.1">
    <property type="protein sequence ID" value="RSKR_0001131800.1"/>
    <property type="gene ID" value="RSKR_0001131800"/>
</dbReference>
<reference evidence="2" key="1">
    <citation type="submission" date="2016-11" db="UniProtKB">
        <authorList>
            <consortium name="WormBaseParasite"/>
        </authorList>
    </citation>
    <scope>IDENTIFICATION</scope>
    <source>
        <strain evidence="2">KR3021</strain>
    </source>
</reference>
<name>A0AC35UHK1_9BILA</name>
<evidence type="ECO:0000313" key="1">
    <source>
        <dbReference type="Proteomes" id="UP000095286"/>
    </source>
</evidence>
<accession>A0AC35UHK1</accession>
<evidence type="ECO:0000313" key="2">
    <source>
        <dbReference type="WBParaSite" id="RSKR_0001131800.1"/>
    </source>
</evidence>
<protein>
    <submittedName>
        <fullName evidence="2">COP9 signalosome complex subunit 4</fullName>
    </submittedName>
</protein>
<proteinExistence type="predicted"/>
<sequence>MSFVNDAELQNLDLSAFLDDAVDVEDIENFVNKNATGAKQLLSLNQNRETIFDKRTMYLNVKNKDYEAICNQVSEHKWPPFASISYMTKQLFGVVIENANDISEIKVLFSDFAESDKMAYIEDSVIINYFLRILKENSIELVFEAAKDMRDVFMLSPYSTVKNKAQASRMSAESDLVVKQFFQTACECKCDEKQMAELFDVFKDLEYIHDTSIYYNVLIESLLSQHELEKALKLRSQESKQFLKATSFHIFVKYLLQNHSSTNEKHFKKIFNNQNKFSNPMSSFGEIIVSLLELGKINEAESLAEKASLSAMSFVQTIDRINDLKVIELLSKIVDDYIIGEKYAQLKEKVKIREGDFMNIDYILQDFVKPLNKKSNTLKSDEKLKKYKIKQDHLDSLASKIERKWRALALDDAESIERLKKWLSKNEFDVKY</sequence>
<dbReference type="Proteomes" id="UP000095286">
    <property type="component" value="Unplaced"/>
</dbReference>